<evidence type="ECO:0000313" key="8">
    <source>
        <dbReference type="Proteomes" id="UP000525652"/>
    </source>
</evidence>
<feature type="domain" description="ABC transporter" evidence="6">
    <location>
        <begin position="6"/>
        <end position="234"/>
    </location>
</feature>
<dbReference type="GO" id="GO:0022857">
    <property type="term" value="F:transmembrane transporter activity"/>
    <property type="evidence" value="ECO:0007669"/>
    <property type="project" value="TreeGrafter"/>
</dbReference>
<dbReference type="AlphaFoldDB" id="A0A7X1B127"/>
<dbReference type="GO" id="GO:0016887">
    <property type="term" value="F:ATP hydrolysis activity"/>
    <property type="evidence" value="ECO:0007669"/>
    <property type="project" value="InterPro"/>
</dbReference>
<evidence type="ECO:0000256" key="1">
    <source>
        <dbReference type="ARBA" id="ARBA00022448"/>
    </source>
</evidence>
<keyword evidence="3 7" id="KW-0067">ATP-binding</keyword>
<keyword evidence="1" id="KW-0813">Transport</keyword>
<gene>
    <name evidence="7" type="ORF">H5P30_12190</name>
</gene>
<reference evidence="7 8" key="1">
    <citation type="submission" date="2020-07" db="EMBL/GenBank/DDBJ databases">
        <authorList>
            <person name="Feng X."/>
        </authorList>
    </citation>
    <scope>NUCLEOTIDE SEQUENCE [LARGE SCALE GENOMIC DNA]</scope>
    <source>
        <strain evidence="7 8">JCM14086</strain>
    </source>
</reference>
<dbReference type="PROSITE" id="PS50835">
    <property type="entry name" value="IG_LIKE"/>
    <property type="match status" value="1"/>
</dbReference>
<dbReference type="EMBL" id="JACHVA010000099">
    <property type="protein sequence ID" value="MBC2602535.1"/>
    <property type="molecule type" value="Genomic_DNA"/>
</dbReference>
<dbReference type="InterPro" id="IPR015854">
    <property type="entry name" value="ABC_transpr_LolD-like"/>
</dbReference>
<dbReference type="InterPro" id="IPR017871">
    <property type="entry name" value="ABC_transporter-like_CS"/>
</dbReference>
<dbReference type="InterPro" id="IPR003439">
    <property type="entry name" value="ABC_transporter-like_ATP-bd"/>
</dbReference>
<dbReference type="InterPro" id="IPR017911">
    <property type="entry name" value="MacB-like_ATP-bd"/>
</dbReference>
<dbReference type="PROSITE" id="PS50893">
    <property type="entry name" value="ABC_TRANSPORTER_2"/>
    <property type="match status" value="1"/>
</dbReference>
<dbReference type="FunFam" id="3.40.50.300:FF:000032">
    <property type="entry name" value="Export ABC transporter ATP-binding protein"/>
    <property type="match status" value="1"/>
</dbReference>
<dbReference type="Gene3D" id="3.40.50.300">
    <property type="entry name" value="P-loop containing nucleotide triphosphate hydrolases"/>
    <property type="match status" value="1"/>
</dbReference>
<dbReference type="CDD" id="cd03255">
    <property type="entry name" value="ABC_MJ0796_LolCDE_FtsE"/>
    <property type="match status" value="1"/>
</dbReference>
<evidence type="ECO:0000256" key="3">
    <source>
        <dbReference type="ARBA" id="ARBA00022840"/>
    </source>
</evidence>
<dbReference type="SMART" id="SM00382">
    <property type="entry name" value="AAA"/>
    <property type="match status" value="1"/>
</dbReference>
<dbReference type="PROSITE" id="PS00211">
    <property type="entry name" value="ABC_TRANSPORTER_1"/>
    <property type="match status" value="1"/>
</dbReference>
<evidence type="ECO:0000256" key="2">
    <source>
        <dbReference type="ARBA" id="ARBA00022741"/>
    </source>
</evidence>
<keyword evidence="8" id="KW-1185">Reference proteome</keyword>
<dbReference type="GO" id="GO:0098796">
    <property type="term" value="C:membrane protein complex"/>
    <property type="evidence" value="ECO:0007669"/>
    <property type="project" value="UniProtKB-ARBA"/>
</dbReference>
<evidence type="ECO:0000259" key="5">
    <source>
        <dbReference type="PROSITE" id="PS50835"/>
    </source>
</evidence>
<evidence type="ECO:0000313" key="7">
    <source>
        <dbReference type="EMBL" id="MBC2602535.1"/>
    </source>
</evidence>
<evidence type="ECO:0000256" key="4">
    <source>
        <dbReference type="ARBA" id="ARBA00038388"/>
    </source>
</evidence>
<dbReference type="Proteomes" id="UP000525652">
    <property type="component" value="Unassembled WGS sequence"/>
</dbReference>
<dbReference type="PANTHER" id="PTHR24220:SF86">
    <property type="entry name" value="ABC TRANSPORTER ABCH.1"/>
    <property type="match status" value="1"/>
</dbReference>
<dbReference type="PANTHER" id="PTHR24220">
    <property type="entry name" value="IMPORT ATP-BINDING PROTEIN"/>
    <property type="match status" value="1"/>
</dbReference>
<name>A0A7X1B127_9BACT</name>
<dbReference type="SUPFAM" id="SSF52540">
    <property type="entry name" value="P-loop containing nucleoside triphosphate hydrolases"/>
    <property type="match status" value="1"/>
</dbReference>
<dbReference type="GO" id="GO:0005524">
    <property type="term" value="F:ATP binding"/>
    <property type="evidence" value="ECO:0007669"/>
    <property type="project" value="UniProtKB-KW"/>
</dbReference>
<dbReference type="InterPro" id="IPR007110">
    <property type="entry name" value="Ig-like_dom"/>
</dbReference>
<dbReference type="InterPro" id="IPR027417">
    <property type="entry name" value="P-loop_NTPase"/>
</dbReference>
<proteinExistence type="inferred from homology"/>
<accession>A0A7X1B127</accession>
<sequence>MSDVLISTENVKKLYKLIGEEVWALKGVTLDIYKGEFLSIMGPSGSGKSTYFNQIGALDRPTEGKVIFDGQSVFDLTEPEQAWFRCNKIGYIFQTFNLIGVMSALQNVTLPMVFQGEDKKSAARRGTEILERVGLGHRIHHKPFELSGGQQQRVAIARALANKPAVILADEPTGNLDTRTGEEIIEILKDLNRTQGVTVICSTHDPKMLAASARVCWIEDGRIKKVTSPDEVDLHE</sequence>
<protein>
    <submittedName>
        <fullName evidence="7">ABC transporter ATP-binding protein</fullName>
    </submittedName>
</protein>
<comment type="caution">
    <text evidence="7">The sequence shown here is derived from an EMBL/GenBank/DDBJ whole genome shotgun (WGS) entry which is preliminary data.</text>
</comment>
<dbReference type="InterPro" id="IPR003593">
    <property type="entry name" value="AAA+_ATPase"/>
</dbReference>
<dbReference type="RefSeq" id="WP_185693206.1">
    <property type="nucleotide sequence ID" value="NZ_JACHVA010000099.1"/>
</dbReference>
<dbReference type="GO" id="GO:0005886">
    <property type="term" value="C:plasma membrane"/>
    <property type="evidence" value="ECO:0007669"/>
    <property type="project" value="TreeGrafter"/>
</dbReference>
<keyword evidence="2" id="KW-0547">Nucleotide-binding</keyword>
<evidence type="ECO:0000259" key="6">
    <source>
        <dbReference type="PROSITE" id="PS50893"/>
    </source>
</evidence>
<dbReference type="Pfam" id="PF00005">
    <property type="entry name" value="ABC_tran"/>
    <property type="match status" value="1"/>
</dbReference>
<feature type="domain" description="Ig-like" evidence="5">
    <location>
        <begin position="164"/>
        <end position="236"/>
    </location>
</feature>
<comment type="similarity">
    <text evidence="4">Belongs to the ABC transporter superfamily. Macrolide exporter (TC 3.A.1.122) family.</text>
</comment>
<organism evidence="7 8">
    <name type="scientific">Puniceicoccus vermicola</name>
    <dbReference type="NCBI Taxonomy" id="388746"/>
    <lineage>
        <taxon>Bacteria</taxon>
        <taxon>Pseudomonadati</taxon>
        <taxon>Verrucomicrobiota</taxon>
        <taxon>Opitutia</taxon>
        <taxon>Puniceicoccales</taxon>
        <taxon>Puniceicoccaceae</taxon>
        <taxon>Puniceicoccus</taxon>
    </lineage>
</organism>